<feature type="region of interest" description="Disordered" evidence="1">
    <location>
        <begin position="1"/>
        <end position="20"/>
    </location>
</feature>
<dbReference type="EMBL" id="AMZH03031009">
    <property type="protein sequence ID" value="RRT32687.1"/>
    <property type="molecule type" value="Genomic_DNA"/>
</dbReference>
<proteinExistence type="predicted"/>
<dbReference type="AlphaFoldDB" id="A0A426WZN9"/>
<organism evidence="2 3">
    <name type="scientific">Ensete ventricosum</name>
    <name type="common">Abyssinian banana</name>
    <name type="synonym">Musa ensete</name>
    <dbReference type="NCBI Taxonomy" id="4639"/>
    <lineage>
        <taxon>Eukaryota</taxon>
        <taxon>Viridiplantae</taxon>
        <taxon>Streptophyta</taxon>
        <taxon>Embryophyta</taxon>
        <taxon>Tracheophyta</taxon>
        <taxon>Spermatophyta</taxon>
        <taxon>Magnoliopsida</taxon>
        <taxon>Liliopsida</taxon>
        <taxon>Zingiberales</taxon>
        <taxon>Musaceae</taxon>
        <taxon>Ensete</taxon>
    </lineage>
</organism>
<protein>
    <submittedName>
        <fullName evidence="2">Uncharacterized protein</fullName>
    </submittedName>
</protein>
<accession>A0A426WZN9</accession>
<evidence type="ECO:0000256" key="1">
    <source>
        <dbReference type="SAM" id="MobiDB-lite"/>
    </source>
</evidence>
<evidence type="ECO:0000313" key="2">
    <source>
        <dbReference type="EMBL" id="RRT32687.1"/>
    </source>
</evidence>
<gene>
    <name evidence="2" type="ORF">B296_00049232</name>
</gene>
<sequence>MGKPPYLGIRATEPPRSAGKPPILGFSSRRIIIILHHRPPPRIVGHSRSTFDVDDEKTTWVKKYYPTISTIAKAPHRTSIYYKFLSNVISPFSGQSNFESTLVPLVVRLLPLEVDLRLLPSYLVSVKPLTEQRGTGLLSIAMGIILKLLLEYKDHQERQQQRRETTKPMEESICFCSLFFGRSLSMVEYVFPLQWYAWLNVTWKLELSPLMDAVRSVCLADGQTDSNILRR</sequence>
<evidence type="ECO:0000313" key="3">
    <source>
        <dbReference type="Proteomes" id="UP000287651"/>
    </source>
</evidence>
<name>A0A426WZN9_ENSVE</name>
<comment type="caution">
    <text evidence="2">The sequence shown here is derived from an EMBL/GenBank/DDBJ whole genome shotgun (WGS) entry which is preliminary data.</text>
</comment>
<reference evidence="2 3" key="1">
    <citation type="journal article" date="2014" name="Agronomy (Basel)">
        <title>A Draft Genome Sequence for Ensete ventricosum, the Drought-Tolerant Tree Against Hunger.</title>
        <authorList>
            <person name="Harrison J."/>
            <person name="Moore K.A."/>
            <person name="Paszkiewicz K."/>
            <person name="Jones T."/>
            <person name="Grant M."/>
            <person name="Ambacheew D."/>
            <person name="Muzemil S."/>
            <person name="Studholme D.J."/>
        </authorList>
    </citation>
    <scope>NUCLEOTIDE SEQUENCE [LARGE SCALE GENOMIC DNA]</scope>
</reference>
<dbReference type="Proteomes" id="UP000287651">
    <property type="component" value="Unassembled WGS sequence"/>
</dbReference>